<evidence type="ECO:0000313" key="3">
    <source>
        <dbReference type="Proteomes" id="UP000716291"/>
    </source>
</evidence>
<feature type="chain" id="PRO_5040516971" evidence="1">
    <location>
        <begin position="22"/>
        <end position="77"/>
    </location>
</feature>
<evidence type="ECO:0000313" key="2">
    <source>
        <dbReference type="EMBL" id="KAG1311750.1"/>
    </source>
</evidence>
<proteinExistence type="predicted"/>
<name>A0A9P6XE56_RHIOR</name>
<dbReference type="Proteomes" id="UP000716291">
    <property type="component" value="Unassembled WGS sequence"/>
</dbReference>
<dbReference type="OrthoDB" id="2306559at2759"/>
<organism evidence="2 3">
    <name type="scientific">Rhizopus oryzae</name>
    <name type="common">Mucormycosis agent</name>
    <name type="synonym">Rhizopus arrhizus var. delemar</name>
    <dbReference type="NCBI Taxonomy" id="64495"/>
    <lineage>
        <taxon>Eukaryota</taxon>
        <taxon>Fungi</taxon>
        <taxon>Fungi incertae sedis</taxon>
        <taxon>Mucoromycota</taxon>
        <taxon>Mucoromycotina</taxon>
        <taxon>Mucoromycetes</taxon>
        <taxon>Mucorales</taxon>
        <taxon>Mucorineae</taxon>
        <taxon>Rhizopodaceae</taxon>
        <taxon>Rhizopus</taxon>
    </lineage>
</organism>
<reference evidence="2" key="1">
    <citation type="journal article" date="2020" name="Microb. Genom.">
        <title>Genetic diversity of clinical and environmental Mucorales isolates obtained from an investigation of mucormycosis cases among solid organ transplant recipients.</title>
        <authorList>
            <person name="Nguyen M.H."/>
            <person name="Kaul D."/>
            <person name="Muto C."/>
            <person name="Cheng S.J."/>
            <person name="Richter R.A."/>
            <person name="Bruno V.M."/>
            <person name="Liu G."/>
            <person name="Beyhan S."/>
            <person name="Sundermann A.J."/>
            <person name="Mounaud S."/>
            <person name="Pasculle A.W."/>
            <person name="Nierman W.C."/>
            <person name="Driscoll E."/>
            <person name="Cumbie R."/>
            <person name="Clancy C.J."/>
            <person name="Dupont C.L."/>
        </authorList>
    </citation>
    <scope>NUCLEOTIDE SEQUENCE</scope>
    <source>
        <strain evidence="2">GL11</strain>
    </source>
</reference>
<keyword evidence="3" id="KW-1185">Reference proteome</keyword>
<comment type="caution">
    <text evidence="2">The sequence shown here is derived from an EMBL/GenBank/DDBJ whole genome shotgun (WGS) entry which is preliminary data.</text>
</comment>
<evidence type="ECO:0000256" key="1">
    <source>
        <dbReference type="SAM" id="SignalP"/>
    </source>
</evidence>
<accession>A0A9P6XE56</accession>
<dbReference type="AlphaFoldDB" id="A0A9P6XE56"/>
<feature type="signal peptide" evidence="1">
    <location>
        <begin position="1"/>
        <end position="21"/>
    </location>
</feature>
<dbReference type="EMBL" id="JAANQT010000354">
    <property type="protein sequence ID" value="KAG1311750.1"/>
    <property type="molecule type" value="Genomic_DNA"/>
</dbReference>
<sequence>MFAKTTTLSIRLVVLDYAGLCTNPMDVRTFVKNVKTIEQIVIDHGHKLESFNRAELNNHKVISKFDCRKAPVKRSSL</sequence>
<protein>
    <submittedName>
        <fullName evidence="2">Uncharacterized protein</fullName>
    </submittedName>
</protein>
<gene>
    <name evidence="2" type="ORF">G6F64_003568</name>
</gene>
<keyword evidence="1" id="KW-0732">Signal</keyword>